<dbReference type="InterPro" id="IPR035815">
    <property type="entry name" value="NTR_complement_C3"/>
</dbReference>
<dbReference type="InterPro" id="IPR048848">
    <property type="entry name" value="C3_CUB2"/>
</dbReference>
<dbReference type="Gene3D" id="2.60.40.1940">
    <property type="match status" value="1"/>
</dbReference>
<dbReference type="PRINTS" id="PR00004">
    <property type="entry name" value="ANAPHYLATOXN"/>
</dbReference>
<dbReference type="Gene3D" id="2.60.120.1540">
    <property type="match status" value="1"/>
</dbReference>
<dbReference type="InterPro" id="IPR050473">
    <property type="entry name" value="A2M/Complement_sys"/>
</dbReference>
<evidence type="ECO:0000256" key="2">
    <source>
        <dbReference type="ARBA" id="ARBA00022525"/>
    </source>
</evidence>
<dbReference type="Pfam" id="PF01835">
    <property type="entry name" value="MG2"/>
    <property type="match status" value="1"/>
</dbReference>
<dbReference type="SMART" id="SM00643">
    <property type="entry name" value="C345C"/>
    <property type="match status" value="1"/>
</dbReference>
<reference evidence="10" key="2">
    <citation type="submission" date="2025-08" db="UniProtKB">
        <authorList>
            <consortium name="RefSeq"/>
        </authorList>
    </citation>
    <scope>IDENTIFICATION</scope>
</reference>
<dbReference type="SUPFAM" id="SSF49410">
    <property type="entry name" value="Alpha-macroglobulin receptor domain"/>
    <property type="match status" value="1"/>
</dbReference>
<evidence type="ECO:0000256" key="3">
    <source>
        <dbReference type="ARBA" id="ARBA00022729"/>
    </source>
</evidence>
<dbReference type="InterPro" id="IPR002890">
    <property type="entry name" value="MG2"/>
</dbReference>
<dbReference type="Pfam" id="PF01759">
    <property type="entry name" value="NTR"/>
    <property type="match status" value="1"/>
</dbReference>
<dbReference type="Gene3D" id="6.20.50.160">
    <property type="match status" value="1"/>
</dbReference>
<dbReference type="Gene3D" id="1.50.10.20">
    <property type="match status" value="1"/>
</dbReference>
<evidence type="ECO:0000256" key="4">
    <source>
        <dbReference type="ARBA" id="ARBA00022966"/>
    </source>
</evidence>
<dbReference type="InterPro" id="IPR040839">
    <property type="entry name" value="MG4"/>
</dbReference>
<keyword evidence="4" id="KW-0882">Thioester bond</keyword>
<feature type="domain" description="Anaphylatoxin-like" evidence="7">
    <location>
        <begin position="685"/>
        <end position="720"/>
    </location>
</feature>
<reference evidence="9" key="1">
    <citation type="submission" date="2025-05" db="UniProtKB">
        <authorList>
            <consortium name="RefSeq"/>
        </authorList>
    </citation>
    <scope>NUCLEOTIDE SEQUENCE [LARGE SCALE GENOMIC DNA]</scope>
</reference>
<dbReference type="PROSITE" id="PS50189">
    <property type="entry name" value="NTR"/>
    <property type="match status" value="1"/>
</dbReference>
<dbReference type="SUPFAM" id="SSF50242">
    <property type="entry name" value="TIMP-like"/>
    <property type="match status" value="1"/>
</dbReference>
<dbReference type="SMART" id="SM01361">
    <property type="entry name" value="A2M_recep"/>
    <property type="match status" value="1"/>
</dbReference>
<keyword evidence="5" id="KW-1015">Disulfide bond</keyword>
<dbReference type="RefSeq" id="XP_072847647.1">
    <property type="nucleotide sequence ID" value="XM_072991546.1"/>
</dbReference>
<sequence>MEGMALYLVAALLVCFPAPSHSQLYSLITPSVLWVESEEQVVVEAHGLNVATEVTVNVQDFPHKRNNLYQIKASLTPENGMMATPSIKIPAKDLIKDSKKKMYVVVEASFAKFTLEKVVLVSFQSGYIFTQTDKTIYTPGSPVRYRIFSMGHDMERLDRNVIVEFMTPEDIVVSQNTINPASTVTQTYNLPELVSLGTWKVVAKYQDAPDESFSTQFEVKEYVLPSFEVVVEPAEKFYYIDSNRDFQVSITATFLYGKKVEGVAFVLFGVKIDNDKKSIPDSLRRIEIAEGEGEAVLTRAMLQSRFRNPNELIGHSLYVSVTVMTASGGDMVVAEKSGISIVTSPYQIHFTKTPKYFKPTMPYELTVYVTNPDGSPAARVPVVSEPLAANAITQNDGTAKLVLNTPGNAQELRITVKTNHEGLPRERQATKSMVARAYQTQGGSGNYLHLAVSSTELKAGDNLLINFNLRSNNQQVLNKNMYFTYIILTKGKILMVGRQPRIAGQNLVTMSLRITPNLIPSFRIVAYYPVGNNEIVADSVWVDVKDTCMGTLIVKGATAADNQIHEPRDLVTIKVEGDANARVGLVAVDKGVYVLNKKYKLTQSKIWDTVEKSDIGCTAGSGMNNLGVFEDAGLTLETSNKLSTKQRSDAKCPEAARRRRRRSVQLIESKASKVAQYQDRRLRKCCEDGMYENPMGHTCEKRAEYIEDQNECRAAFLECCRYIKGIRDANQREAELELARSASEDGFLSDEDIASRTEFPESWLWETKVLTEKPDNQGISSKIVSFYLQDSITTWEVLAVSISETKGICVADPYEITVMTKFFIDLRVPYSVVRNEQVEIRAVLYNYAAQDIRVRVELMHNPAFCSASSAKQRYRQEFRIGRQSSRAVSFVIVPLELGIHDMEVKAAVWGVMVSDGVKKKLKVVPEGIQKKLTTVIELDPATQGNGTMQREEVKANDLSDMVPGTEPETKISVQGDPVAQIVEDSIDGTNLEHLIITPSGCGEQNMIRMTPTVIATHYLDATGQWEKLGVDRRNHALSQITKGYTQELVYKKPDHSYAAYVGRTSSTWLTAYVVKVFAMASRIEPTITKDVICGGVKWLVLERQKPDGVFQEVAPVLSGTMTGGYNKGDAAEPEVALTAFVLIALLESKEICRDRINILDNGVNKAATYLSRKYGALQRPYTTALTAYALALAGQLNDERVLMAASTGGNRWEEYGAHTYNIEGTSYGLLALLKMKKYEATTPIVKWLVAQKYYGGTYGHTQSTVMVFQALAQYEIDVPTHKDLNLDVSVQLPERNAPITYRINYETALLARTAETKLNQGFTVQASGRGKATMTIVTMYNAKMQENSVQCKKFSLDVSVETLQLDQKQSKGASEAVKIKICTRYLDDHEDATMTIIDVSMLTGFAPDTDELKRLSEGVDRYISKFEVDNVMTDRGNLIIYLDKVSHREDECLVFKALKYFEVGLVQPGSVKVYNYYNLDEQCTKFYHPSKESGLLSRICHGDVCRCAEESCSLLNRMKEDINLQIRVELGCKPEVDYVYKTKLIRIEEGNDYDNYFMEVVEVIKGGSDPNPAASPRKFISQMKCRESLHLQENKDYLIWGLSTDMWPTKDTINYLISKDTWIERWPDDDECQEEEFQNLCNDFIQFSNILTILGCQS</sequence>
<dbReference type="InterPro" id="IPR011626">
    <property type="entry name" value="Alpha-macroglobulin_TED"/>
</dbReference>
<dbReference type="SMART" id="SM00104">
    <property type="entry name" value="ANATO"/>
    <property type="match status" value="1"/>
</dbReference>
<dbReference type="Pfam" id="PF17789">
    <property type="entry name" value="MG4"/>
    <property type="match status" value="1"/>
</dbReference>
<protein>
    <submittedName>
        <fullName evidence="10">A.superbus venom factor 1-like</fullName>
    </submittedName>
</protein>
<dbReference type="Pfam" id="PF07703">
    <property type="entry name" value="A2M_BRD"/>
    <property type="match status" value="1"/>
</dbReference>
<dbReference type="InterPro" id="IPR013783">
    <property type="entry name" value="Ig-like_fold"/>
</dbReference>
<dbReference type="InterPro" id="IPR000020">
    <property type="entry name" value="Anaphylatoxin/fibulin"/>
</dbReference>
<dbReference type="PROSITE" id="PS01177">
    <property type="entry name" value="ANAPHYLATOXIN_1"/>
    <property type="match status" value="1"/>
</dbReference>
<dbReference type="Pfam" id="PF21406">
    <property type="entry name" value="C3_CUB1"/>
    <property type="match status" value="1"/>
</dbReference>
<evidence type="ECO:0000313" key="9">
    <source>
        <dbReference type="Proteomes" id="UP001652642"/>
    </source>
</evidence>
<dbReference type="InterPro" id="IPR011625">
    <property type="entry name" value="A2M_N_BRD"/>
</dbReference>
<dbReference type="CDD" id="cd00017">
    <property type="entry name" value="ANATO"/>
    <property type="match status" value="1"/>
</dbReference>
<keyword evidence="3 6" id="KW-0732">Signal</keyword>
<dbReference type="SMART" id="SM01419">
    <property type="entry name" value="Thiol-ester_cl"/>
    <property type="match status" value="1"/>
</dbReference>
<dbReference type="Gene3D" id="1.20.91.20">
    <property type="entry name" value="Anaphylotoxins (complement system)"/>
    <property type="match status" value="1"/>
</dbReference>
<dbReference type="Gene3D" id="2.60.40.1930">
    <property type="match status" value="3"/>
</dbReference>
<dbReference type="Proteomes" id="UP001652642">
    <property type="component" value="Chromosome 2"/>
</dbReference>
<feature type="signal peptide" evidence="6">
    <location>
        <begin position="1"/>
        <end position="22"/>
    </location>
</feature>
<dbReference type="InterPro" id="IPR001134">
    <property type="entry name" value="Netrin_domain"/>
</dbReference>
<dbReference type="CDD" id="cd03583">
    <property type="entry name" value="NTR_complement_C3"/>
    <property type="match status" value="1"/>
</dbReference>
<dbReference type="Pfam" id="PF07677">
    <property type="entry name" value="A2M_recep"/>
    <property type="match status" value="1"/>
</dbReference>
<keyword evidence="9" id="KW-1185">Reference proteome</keyword>
<dbReference type="PANTHER" id="PTHR11412:SF81">
    <property type="entry name" value="COMPLEMENT C3"/>
    <property type="match status" value="1"/>
</dbReference>
<dbReference type="Gene3D" id="2.20.130.20">
    <property type="match status" value="1"/>
</dbReference>
<dbReference type="Gene3D" id="2.60.40.690">
    <property type="entry name" value="Alpha-macroglobulin, receptor-binding domain"/>
    <property type="match status" value="1"/>
</dbReference>
<gene>
    <name evidence="10" type="primary">LOC110070845</name>
</gene>
<dbReference type="PANTHER" id="PTHR11412">
    <property type="entry name" value="MACROGLOBULIN / COMPLEMENT"/>
    <property type="match status" value="1"/>
</dbReference>
<dbReference type="Gene3D" id="2.40.50.120">
    <property type="match status" value="1"/>
</dbReference>
<feature type="chain" id="PRO_5046295744" evidence="6">
    <location>
        <begin position="23"/>
        <end position="1658"/>
    </location>
</feature>
<dbReference type="Pfam" id="PF01821">
    <property type="entry name" value="ANATO"/>
    <property type="match status" value="1"/>
</dbReference>
<dbReference type="InterPro" id="IPR036595">
    <property type="entry name" value="A-macroglobulin_rcpt-bd_sf"/>
</dbReference>
<dbReference type="InterPro" id="IPR019742">
    <property type="entry name" value="MacrogloblnA2_CS"/>
</dbReference>
<dbReference type="CDD" id="cd02896">
    <property type="entry name" value="complement_C3_C4_C5"/>
    <property type="match status" value="1"/>
</dbReference>
<feature type="domain" description="NTR" evidence="8">
    <location>
        <begin position="1512"/>
        <end position="1656"/>
    </location>
</feature>
<dbReference type="Pfam" id="PF17791">
    <property type="entry name" value="MG3"/>
    <property type="match status" value="1"/>
</dbReference>
<dbReference type="SUPFAM" id="SSF47686">
    <property type="entry name" value="Anaphylotoxins (complement system)"/>
    <property type="match status" value="1"/>
</dbReference>
<dbReference type="SUPFAM" id="SSF48239">
    <property type="entry name" value="Terpenoid cyclases/Protein prenyltransferases"/>
    <property type="match status" value="1"/>
</dbReference>
<evidence type="ECO:0000313" key="10">
    <source>
        <dbReference type="RefSeq" id="XP_072847647.1"/>
    </source>
</evidence>
<dbReference type="InterPro" id="IPR018081">
    <property type="entry name" value="Anaphylatoxin_comp_syst"/>
</dbReference>
<evidence type="ECO:0000259" key="8">
    <source>
        <dbReference type="PROSITE" id="PS50189"/>
    </source>
</evidence>
<proteinExistence type="predicted"/>
<dbReference type="InterPro" id="IPR001599">
    <property type="entry name" value="Macroglobln_a2"/>
</dbReference>
<dbReference type="InterPro" id="IPR001840">
    <property type="entry name" value="Anaphylatoxn_comp_syst_dom"/>
</dbReference>
<dbReference type="InterPro" id="IPR009048">
    <property type="entry name" value="A-macroglobulin_rcpt-bd"/>
</dbReference>
<evidence type="ECO:0000256" key="1">
    <source>
        <dbReference type="ARBA" id="ARBA00004613"/>
    </source>
</evidence>
<dbReference type="InterPro" id="IPR008993">
    <property type="entry name" value="TIMP-like_OB-fold"/>
</dbReference>
<dbReference type="SMART" id="SM01359">
    <property type="entry name" value="A2M_N_2"/>
    <property type="match status" value="1"/>
</dbReference>
<dbReference type="InterPro" id="IPR008930">
    <property type="entry name" value="Terpenoid_cyclase/PrenylTrfase"/>
</dbReference>
<dbReference type="InterPro" id="IPR049466">
    <property type="entry name" value="C3_CUB1"/>
</dbReference>
<dbReference type="Pfam" id="PF00207">
    <property type="entry name" value="A2M"/>
    <property type="match status" value="1"/>
</dbReference>
<dbReference type="PROSITE" id="PS01178">
    <property type="entry name" value="ANAPHYLATOXIN_2"/>
    <property type="match status" value="1"/>
</dbReference>
<dbReference type="SMART" id="SM01360">
    <property type="entry name" value="A2M"/>
    <property type="match status" value="1"/>
</dbReference>
<organism evidence="9 10">
    <name type="scientific">Pogona vitticeps</name>
    <name type="common">central bearded dragon</name>
    <dbReference type="NCBI Taxonomy" id="103695"/>
    <lineage>
        <taxon>Eukaryota</taxon>
        <taxon>Metazoa</taxon>
        <taxon>Chordata</taxon>
        <taxon>Craniata</taxon>
        <taxon>Vertebrata</taxon>
        <taxon>Euteleostomi</taxon>
        <taxon>Lepidosauria</taxon>
        <taxon>Squamata</taxon>
        <taxon>Bifurcata</taxon>
        <taxon>Unidentata</taxon>
        <taxon>Episquamata</taxon>
        <taxon>Toxicofera</taxon>
        <taxon>Iguania</taxon>
        <taxon>Acrodonta</taxon>
        <taxon>Agamidae</taxon>
        <taxon>Amphibolurinae</taxon>
        <taxon>Pogona</taxon>
    </lineage>
</organism>
<dbReference type="Pfam" id="PF17790">
    <property type="entry name" value="MG1"/>
    <property type="match status" value="1"/>
</dbReference>
<dbReference type="InterPro" id="IPR047565">
    <property type="entry name" value="Alpha-macroglob_thiol-ester_cl"/>
</dbReference>
<evidence type="ECO:0000256" key="6">
    <source>
        <dbReference type="SAM" id="SignalP"/>
    </source>
</evidence>
<evidence type="ECO:0000259" key="7">
    <source>
        <dbReference type="PROSITE" id="PS01178"/>
    </source>
</evidence>
<dbReference type="InterPro" id="IPR018933">
    <property type="entry name" value="Netrin_module_non-TIMP"/>
</dbReference>
<evidence type="ECO:0000256" key="5">
    <source>
        <dbReference type="ARBA" id="ARBA00023157"/>
    </source>
</evidence>
<dbReference type="InterPro" id="IPR041425">
    <property type="entry name" value="C3/4/5_MG1"/>
</dbReference>
<dbReference type="PROSITE" id="PS00477">
    <property type="entry name" value="ALPHA_2_MACROGLOBULIN"/>
    <property type="match status" value="1"/>
</dbReference>
<keyword evidence="2" id="KW-0964">Secreted</keyword>
<dbReference type="Pfam" id="PF21308">
    <property type="entry name" value="C3_CUB2"/>
    <property type="match status" value="1"/>
</dbReference>
<name>A0ABM5FQJ0_9SAUR</name>
<dbReference type="Gene3D" id="2.60.40.10">
    <property type="entry name" value="Immunoglobulins"/>
    <property type="match status" value="2"/>
</dbReference>
<comment type="subcellular location">
    <subcellularLocation>
        <location evidence="1">Secreted</location>
    </subcellularLocation>
</comment>
<dbReference type="Pfam" id="PF07678">
    <property type="entry name" value="TED_complement"/>
    <property type="match status" value="1"/>
</dbReference>
<dbReference type="GeneID" id="110070845"/>
<accession>A0ABM5FQJ0</accession>
<dbReference type="InterPro" id="IPR041555">
    <property type="entry name" value="MG3"/>
</dbReference>